<organism evidence="3 4">
    <name type="scientific">Candidatus Scatenecus faecavium</name>
    <dbReference type="NCBI Taxonomy" id="2840915"/>
    <lineage>
        <taxon>Bacteria</taxon>
        <taxon>Candidatus Scatenecus</taxon>
    </lineage>
</organism>
<name>A0A9D1FWN5_9BACT</name>
<proteinExistence type="predicted"/>
<feature type="transmembrane region" description="Helical" evidence="2">
    <location>
        <begin position="20"/>
        <end position="38"/>
    </location>
</feature>
<protein>
    <submittedName>
        <fullName evidence="3">Uncharacterized protein</fullName>
    </submittedName>
</protein>
<keyword evidence="2" id="KW-0812">Transmembrane</keyword>
<keyword evidence="2" id="KW-0472">Membrane</keyword>
<accession>A0A9D1FWN5</accession>
<evidence type="ECO:0000256" key="2">
    <source>
        <dbReference type="SAM" id="Phobius"/>
    </source>
</evidence>
<reference evidence="3" key="1">
    <citation type="submission" date="2020-10" db="EMBL/GenBank/DDBJ databases">
        <authorList>
            <person name="Gilroy R."/>
        </authorList>
    </citation>
    <scope>NUCLEOTIDE SEQUENCE</scope>
    <source>
        <strain evidence="3">CHK152-2994</strain>
    </source>
</reference>
<evidence type="ECO:0000313" key="3">
    <source>
        <dbReference type="EMBL" id="HIS83298.1"/>
    </source>
</evidence>
<evidence type="ECO:0000256" key="1">
    <source>
        <dbReference type="SAM" id="MobiDB-lite"/>
    </source>
</evidence>
<evidence type="ECO:0000313" key="4">
    <source>
        <dbReference type="Proteomes" id="UP000824139"/>
    </source>
</evidence>
<dbReference type="Proteomes" id="UP000824139">
    <property type="component" value="Unassembled WGS sequence"/>
</dbReference>
<feature type="region of interest" description="Disordered" evidence="1">
    <location>
        <begin position="191"/>
        <end position="212"/>
    </location>
</feature>
<reference evidence="3" key="2">
    <citation type="journal article" date="2021" name="PeerJ">
        <title>Extensive microbial diversity within the chicken gut microbiome revealed by metagenomics and culture.</title>
        <authorList>
            <person name="Gilroy R."/>
            <person name="Ravi A."/>
            <person name="Getino M."/>
            <person name="Pursley I."/>
            <person name="Horton D.L."/>
            <person name="Alikhan N.F."/>
            <person name="Baker D."/>
            <person name="Gharbi K."/>
            <person name="Hall N."/>
            <person name="Watson M."/>
            <person name="Adriaenssens E.M."/>
            <person name="Foster-Nyarko E."/>
            <person name="Jarju S."/>
            <person name="Secka A."/>
            <person name="Antonio M."/>
            <person name="Oren A."/>
            <person name="Chaudhuri R.R."/>
            <person name="La Ragione R."/>
            <person name="Hildebrand F."/>
            <person name="Pallen M.J."/>
        </authorList>
    </citation>
    <scope>NUCLEOTIDE SEQUENCE</scope>
    <source>
        <strain evidence="3">CHK152-2994</strain>
    </source>
</reference>
<comment type="caution">
    <text evidence="3">The sequence shown here is derived from an EMBL/GenBank/DDBJ whole genome shotgun (WGS) entry which is preliminary data.</text>
</comment>
<feature type="region of interest" description="Disordered" evidence="1">
    <location>
        <begin position="275"/>
        <end position="302"/>
    </location>
</feature>
<gene>
    <name evidence="3" type="ORF">IAD41_06820</name>
</gene>
<dbReference type="EMBL" id="DVJO01000153">
    <property type="protein sequence ID" value="HIS83298.1"/>
    <property type="molecule type" value="Genomic_DNA"/>
</dbReference>
<sequence>MSKKYLRLDKRPKGLTMGEFLIGLGIIAVLALILIPIFRSVNPDKNEALGKKANYIVNRIINELSTDTYLYPDNGEFSGFKNTDKVVYNGSEHAGTTKFCTLFASRIVKKPGTEVNCTPGNVSVTSSEGMDFYLPISNFDGGAQTITVDVNGAEGPNCLDKSGCSSPDRFVFKVLPGTRVPADKVGFYGPTALPPAKDMQPAAPDGPAKDSRTAQNVYSISCGSVSGATIYGQGANKVNGNYTLVAIPKKGYKCDWFIHQVTVKDADVKDCQITCSPDNNVPQSDGEVTPPPVEPDDDDTEEDDTYCISVNMTGDPEGCTISGDGCNLKPDIYTVTITVDDGYSADWTSQKVTIVDKDVSLDAVCTMEEPEECYAVTFKGDTEHCPVTLPDANCKKEEGKFRPGTYKYQVTPANGWSFKDSTKPVDQTFIVADKDQEIEIECKESTLPPVVDIYVKDTFDGLYQDEMHTSNTYYHVSAKRYYDVRTLKVEVPDVYVKLQIKGKYTGTRYFCEAYSAANCSSSGLTLNENGIEAQFRQPLKHELANDGSIRWEVIEELGEGGGTGSAKLIQSKWETFTLTINDKVYAENAAWPSSSTVLEYEDKELNTVFKLHYESPKRYMYQFTEVDMDGNRVAPAVGGAGSYAWIIAKTNVVDCAGSGGCGGGFAGSIMGDGNYTYFEPGAPHIAHEGEPIHFRIGEPFRRCSDNRIYFPVGVFKNGSQVCSAPNWSAQQWAECDITVSGGQSFPSINSLTIKLDSCQADASGYRCEDGRSFPNISNTGSGCR</sequence>
<keyword evidence="2" id="KW-1133">Transmembrane helix</keyword>
<dbReference type="AlphaFoldDB" id="A0A9D1FWN5"/>